<dbReference type="InterPro" id="IPR036005">
    <property type="entry name" value="Creatinase/aminopeptidase-like"/>
</dbReference>
<comment type="similarity">
    <text evidence="6">Belongs to the peptidase M24A family. Methionine aminopeptidase type 1 subfamily.</text>
</comment>
<feature type="binding site" evidence="6">
    <location>
        <position position="232"/>
    </location>
    <ligand>
        <name>a divalent metal cation</name>
        <dbReference type="ChEBI" id="CHEBI:60240"/>
        <label>2</label>
        <note>catalytic</note>
    </ligand>
</feature>
<feature type="binding site" evidence="6">
    <location>
        <position position="77"/>
    </location>
    <ligand>
        <name>substrate</name>
    </ligand>
</feature>
<keyword evidence="2 6" id="KW-0031">Aminopeptidase</keyword>
<evidence type="ECO:0000259" key="8">
    <source>
        <dbReference type="Pfam" id="PF00557"/>
    </source>
</evidence>
<evidence type="ECO:0000313" key="9">
    <source>
        <dbReference type="EMBL" id="QSQ08989.1"/>
    </source>
</evidence>
<feature type="binding site" evidence="6">
    <location>
        <position position="105"/>
    </location>
    <ligand>
        <name>a divalent metal cation</name>
        <dbReference type="ChEBI" id="CHEBI:60240"/>
        <label>2</label>
        <note>catalytic</note>
    </ligand>
</feature>
<feature type="binding site" evidence="6">
    <location>
        <position position="232"/>
    </location>
    <ligand>
        <name>a divalent metal cation</name>
        <dbReference type="ChEBI" id="CHEBI:60240"/>
        <label>1</label>
    </ligand>
</feature>
<organism evidence="9 10">
    <name type="scientific">Koleobacter methoxysyntrophicus</name>
    <dbReference type="NCBI Taxonomy" id="2751313"/>
    <lineage>
        <taxon>Bacteria</taxon>
        <taxon>Bacillati</taxon>
        <taxon>Bacillota</taxon>
        <taxon>Clostridia</taxon>
        <taxon>Koleobacterales</taxon>
        <taxon>Koleobacteraceae</taxon>
        <taxon>Koleobacter</taxon>
    </lineage>
</organism>
<gene>
    <name evidence="6 9" type="primary">map</name>
    <name evidence="9" type="ORF">H0A61_01346</name>
</gene>
<dbReference type="PROSITE" id="PS00680">
    <property type="entry name" value="MAP_1"/>
    <property type="match status" value="1"/>
</dbReference>
<feature type="binding site" evidence="6">
    <location>
        <position position="94"/>
    </location>
    <ligand>
        <name>a divalent metal cation</name>
        <dbReference type="ChEBI" id="CHEBI:60240"/>
        <label>1</label>
    </ligand>
</feature>
<dbReference type="EC" id="3.4.11.18" evidence="6 7"/>
<evidence type="ECO:0000256" key="2">
    <source>
        <dbReference type="ARBA" id="ARBA00022438"/>
    </source>
</evidence>
<evidence type="ECO:0000256" key="4">
    <source>
        <dbReference type="ARBA" id="ARBA00022723"/>
    </source>
</evidence>
<evidence type="ECO:0000256" key="1">
    <source>
        <dbReference type="ARBA" id="ARBA00002521"/>
    </source>
</evidence>
<dbReference type="InterPro" id="IPR000994">
    <property type="entry name" value="Pept_M24"/>
</dbReference>
<dbReference type="Pfam" id="PF00557">
    <property type="entry name" value="Peptidase_M24"/>
    <property type="match status" value="1"/>
</dbReference>
<keyword evidence="4 6" id="KW-0479">Metal-binding</keyword>
<dbReference type="KEGG" id="kme:H0A61_01346"/>
<dbReference type="Gene3D" id="3.90.230.10">
    <property type="entry name" value="Creatinase/methionine aminopeptidase superfamily"/>
    <property type="match status" value="1"/>
</dbReference>
<evidence type="ECO:0000256" key="6">
    <source>
        <dbReference type="HAMAP-Rule" id="MF_01974"/>
    </source>
</evidence>
<dbReference type="RefSeq" id="WP_206709184.1">
    <property type="nucleotide sequence ID" value="NZ_CP059066.1"/>
</dbReference>
<dbReference type="PANTHER" id="PTHR43330">
    <property type="entry name" value="METHIONINE AMINOPEPTIDASE"/>
    <property type="match status" value="1"/>
</dbReference>
<comment type="subunit">
    <text evidence="6">Monomer.</text>
</comment>
<dbReference type="PANTHER" id="PTHR43330:SF27">
    <property type="entry name" value="METHIONINE AMINOPEPTIDASE"/>
    <property type="match status" value="1"/>
</dbReference>
<dbReference type="InterPro" id="IPR002467">
    <property type="entry name" value="Pept_M24A_MAP1"/>
</dbReference>
<comment type="function">
    <text evidence="1 6">Removes the N-terminal methionine from nascent proteins. The N-terminal methionine is often cleaved when the second residue in the primary sequence is small and uncharged (Met-Ala-, Cys, Gly, Pro, Ser, Thr, or Val). Requires deformylation of the N(alpha)-formylated initiator methionine before it can be hydrolyzed.</text>
</comment>
<keyword evidence="10" id="KW-1185">Reference proteome</keyword>
<sequence length="248" mass="27207">MIVLKSRRELAFMREAGRIVAETFEVLKESVKPGITTKELDIIAEEYINSRGARAAFKGYRGFPASICTSVNEEVVHGIPGSRVLKDGDIISIDVGVVFNGYCGDAAATFPVGDITEEALKLIQVTEGCFYRGLEYAKPGYRLTDISHAIQEYVESNGFSVVRDYVGHGIGQKMHEDPQIPNFGPPGKGPRLTAGMTLAIEPMVNIGKYHVMTKEDNWTVVTKDGSLSAHYEHTIAITDNEPEILTLL</sequence>
<feature type="binding site" evidence="6">
    <location>
        <position position="105"/>
    </location>
    <ligand>
        <name>a divalent metal cation</name>
        <dbReference type="ChEBI" id="CHEBI:60240"/>
        <label>1</label>
    </ligand>
</feature>
<dbReference type="GO" id="GO:0004239">
    <property type="term" value="F:initiator methionyl aminopeptidase activity"/>
    <property type="evidence" value="ECO:0007669"/>
    <property type="project" value="UniProtKB-UniRule"/>
</dbReference>
<comment type="catalytic activity">
    <reaction evidence="6 7">
        <text>Release of N-terminal amino acids, preferentially methionine, from peptides and arylamides.</text>
        <dbReference type="EC" id="3.4.11.18"/>
    </reaction>
</comment>
<dbReference type="NCBIfam" id="TIGR00500">
    <property type="entry name" value="met_pdase_I"/>
    <property type="match status" value="1"/>
</dbReference>
<dbReference type="PRINTS" id="PR00599">
    <property type="entry name" value="MAPEPTIDASE"/>
</dbReference>
<reference evidence="9" key="1">
    <citation type="submission" date="2020-07" db="EMBL/GenBank/DDBJ databases">
        <title>Koleobacter methoxysyntrophicus gen. nov., sp. nov., a novel anaerobic bacterium isolated from deep subsurface oil field and proposal of Koleobacterales ord. nov. in the phylum Firmicutes.</title>
        <authorList>
            <person name="Sakamoto S."/>
            <person name="Tamaki H."/>
        </authorList>
    </citation>
    <scope>NUCLEOTIDE SEQUENCE</scope>
    <source>
        <strain evidence="9">NRmbB1</strain>
    </source>
</reference>
<evidence type="ECO:0000313" key="10">
    <source>
        <dbReference type="Proteomes" id="UP000662904"/>
    </source>
</evidence>
<dbReference type="GO" id="GO:0005829">
    <property type="term" value="C:cytosol"/>
    <property type="evidence" value="ECO:0007669"/>
    <property type="project" value="TreeGrafter"/>
</dbReference>
<dbReference type="GO" id="GO:0046872">
    <property type="term" value="F:metal ion binding"/>
    <property type="evidence" value="ECO:0007669"/>
    <property type="project" value="UniProtKB-UniRule"/>
</dbReference>
<evidence type="ECO:0000256" key="5">
    <source>
        <dbReference type="ARBA" id="ARBA00022801"/>
    </source>
</evidence>
<dbReference type="AlphaFoldDB" id="A0A8A0RN95"/>
<evidence type="ECO:0000256" key="3">
    <source>
        <dbReference type="ARBA" id="ARBA00022670"/>
    </source>
</evidence>
<proteinExistence type="inferred from homology"/>
<dbReference type="InterPro" id="IPR001714">
    <property type="entry name" value="Pept_M24_MAP"/>
</dbReference>
<dbReference type="GO" id="GO:0006508">
    <property type="term" value="P:proteolysis"/>
    <property type="evidence" value="ECO:0007669"/>
    <property type="project" value="UniProtKB-KW"/>
</dbReference>
<feature type="binding site" evidence="6">
    <location>
        <position position="201"/>
    </location>
    <ligand>
        <name>a divalent metal cation</name>
        <dbReference type="ChEBI" id="CHEBI:60240"/>
        <label>2</label>
        <note>catalytic</note>
    </ligand>
</feature>
<keyword evidence="3 6" id="KW-0645">Protease</keyword>
<accession>A0A8A0RN95</accession>
<comment type="cofactor">
    <cofactor evidence="6">
        <name>Co(2+)</name>
        <dbReference type="ChEBI" id="CHEBI:48828"/>
    </cofactor>
    <cofactor evidence="6">
        <name>Zn(2+)</name>
        <dbReference type="ChEBI" id="CHEBI:29105"/>
    </cofactor>
    <cofactor evidence="6">
        <name>Mn(2+)</name>
        <dbReference type="ChEBI" id="CHEBI:29035"/>
    </cofactor>
    <cofactor evidence="6">
        <name>Fe(2+)</name>
        <dbReference type="ChEBI" id="CHEBI:29033"/>
    </cofactor>
    <text evidence="6">Binds 2 divalent metal cations per subunit. Has a high-affinity and a low affinity metal-binding site. The true nature of the physiological cofactor is under debate. The enzyme is active with cobalt, zinc, manganese or divalent iron ions. Most likely, methionine aminopeptidases function as mononuclear Fe(2+)-metalloproteases under physiological conditions, and the catalytically relevant metal-binding site has been assigned to the histidine-containing high-affinity site.</text>
</comment>
<dbReference type="HAMAP" id="MF_01974">
    <property type="entry name" value="MetAP_1"/>
    <property type="match status" value="1"/>
</dbReference>
<dbReference type="CDD" id="cd01086">
    <property type="entry name" value="MetAP1"/>
    <property type="match status" value="1"/>
</dbReference>
<dbReference type="GO" id="GO:0070006">
    <property type="term" value="F:metalloaminopeptidase activity"/>
    <property type="evidence" value="ECO:0007669"/>
    <property type="project" value="UniProtKB-UniRule"/>
</dbReference>
<feature type="binding site" evidence="6">
    <location>
        <position position="175"/>
    </location>
    <ligand>
        <name>substrate</name>
    </ligand>
</feature>
<feature type="binding site" evidence="6">
    <location>
        <position position="168"/>
    </location>
    <ligand>
        <name>a divalent metal cation</name>
        <dbReference type="ChEBI" id="CHEBI:60240"/>
        <label>2</label>
        <note>catalytic</note>
    </ligand>
</feature>
<protein>
    <recommendedName>
        <fullName evidence="6 7">Methionine aminopeptidase</fullName>
        <shortName evidence="6">MAP</shortName>
        <shortName evidence="6">MetAP</shortName>
        <ecNumber evidence="6 7">3.4.11.18</ecNumber>
    </recommendedName>
    <alternativeName>
        <fullName evidence="6">Peptidase M</fullName>
    </alternativeName>
</protein>
<keyword evidence="5 6" id="KW-0378">Hydrolase</keyword>
<feature type="domain" description="Peptidase M24" evidence="8">
    <location>
        <begin position="12"/>
        <end position="239"/>
    </location>
</feature>
<name>A0A8A0RN95_9FIRM</name>
<evidence type="ECO:0000256" key="7">
    <source>
        <dbReference type="RuleBase" id="RU003653"/>
    </source>
</evidence>
<dbReference type="EMBL" id="CP059066">
    <property type="protein sequence ID" value="QSQ08989.1"/>
    <property type="molecule type" value="Genomic_DNA"/>
</dbReference>
<dbReference type="SUPFAM" id="SSF55920">
    <property type="entry name" value="Creatinase/aminopeptidase"/>
    <property type="match status" value="1"/>
</dbReference>
<dbReference type="Proteomes" id="UP000662904">
    <property type="component" value="Chromosome"/>
</dbReference>